<keyword evidence="2" id="KW-1185">Reference proteome</keyword>
<accession>A0AAD9YAT2</accession>
<proteinExistence type="predicted"/>
<protein>
    <submittedName>
        <fullName evidence="1">Uncharacterized protein</fullName>
    </submittedName>
</protein>
<evidence type="ECO:0000313" key="1">
    <source>
        <dbReference type="EMBL" id="KAK2752046.1"/>
    </source>
</evidence>
<evidence type="ECO:0000313" key="2">
    <source>
        <dbReference type="Proteomes" id="UP001281614"/>
    </source>
</evidence>
<organism evidence="1 2">
    <name type="scientific">Colletotrichum kahawae</name>
    <name type="common">Coffee berry disease fungus</name>
    <dbReference type="NCBI Taxonomy" id="34407"/>
    <lineage>
        <taxon>Eukaryota</taxon>
        <taxon>Fungi</taxon>
        <taxon>Dikarya</taxon>
        <taxon>Ascomycota</taxon>
        <taxon>Pezizomycotina</taxon>
        <taxon>Sordariomycetes</taxon>
        <taxon>Hypocreomycetidae</taxon>
        <taxon>Glomerellales</taxon>
        <taxon>Glomerellaceae</taxon>
        <taxon>Colletotrichum</taxon>
        <taxon>Colletotrichum gloeosporioides species complex</taxon>
    </lineage>
</organism>
<name>A0AAD9YAT2_COLKA</name>
<dbReference type="AlphaFoldDB" id="A0AAD9YAT2"/>
<dbReference type="Proteomes" id="UP001281614">
    <property type="component" value="Unassembled WGS sequence"/>
</dbReference>
<gene>
    <name evidence="1" type="ORF">CKAH01_06332</name>
</gene>
<dbReference type="EMBL" id="VYYT01000256">
    <property type="protein sequence ID" value="KAK2752046.1"/>
    <property type="molecule type" value="Genomic_DNA"/>
</dbReference>
<reference evidence="1" key="1">
    <citation type="submission" date="2023-02" db="EMBL/GenBank/DDBJ databases">
        <title>Colletotrichum kahawae CIFC_Que2 genome sequencing and assembly.</title>
        <authorList>
            <person name="Baroncelli R."/>
        </authorList>
    </citation>
    <scope>NUCLEOTIDE SEQUENCE</scope>
    <source>
        <strain evidence="1">CIFC_Que2</strain>
    </source>
</reference>
<comment type="caution">
    <text evidence="1">The sequence shown here is derived from an EMBL/GenBank/DDBJ whole genome shotgun (WGS) entry which is preliminary data.</text>
</comment>
<sequence length="37" mass="4100">MQTTTAPGLGLPWYAPRVDGPTIAEFRLRSLPIFGRL</sequence>